<comment type="caution">
    <text evidence="2">The sequence shown here is derived from an EMBL/GenBank/DDBJ whole genome shotgun (WGS) entry which is preliminary data.</text>
</comment>
<name>A0ABQ1M665_9BURK</name>
<reference evidence="3" key="1">
    <citation type="journal article" date="2019" name="Int. J. Syst. Evol. Microbiol.">
        <title>The Global Catalogue of Microorganisms (GCM) 10K type strain sequencing project: providing services to taxonomists for standard genome sequencing and annotation.</title>
        <authorList>
            <consortium name="The Broad Institute Genomics Platform"/>
            <consortium name="The Broad Institute Genome Sequencing Center for Infectious Disease"/>
            <person name="Wu L."/>
            <person name="Ma J."/>
        </authorList>
    </citation>
    <scope>NUCLEOTIDE SEQUENCE [LARGE SCALE GENOMIC DNA]</scope>
    <source>
        <strain evidence="3">CGMCC 1.15103</strain>
    </source>
</reference>
<dbReference type="EMBL" id="BMHL01000003">
    <property type="protein sequence ID" value="GGC35612.1"/>
    <property type="molecule type" value="Genomic_DNA"/>
</dbReference>
<accession>A0ABQ1M665</accession>
<feature type="region of interest" description="Disordered" evidence="1">
    <location>
        <begin position="26"/>
        <end position="46"/>
    </location>
</feature>
<gene>
    <name evidence="2" type="ORF">GCM10011400_22830</name>
</gene>
<evidence type="ECO:0000256" key="1">
    <source>
        <dbReference type="SAM" id="MobiDB-lite"/>
    </source>
</evidence>
<evidence type="ECO:0000313" key="3">
    <source>
        <dbReference type="Proteomes" id="UP000602004"/>
    </source>
</evidence>
<evidence type="ECO:0000313" key="2">
    <source>
        <dbReference type="EMBL" id="GGC35612.1"/>
    </source>
</evidence>
<sequence>MTLLFTSLLLGDATKQGWAVAKLKLPPTRGSLSPPPVAEYQTSQPRALPKRQLHEIYAQLTLTELTSLSLEPSIDQGIDEEARDKSGEVRNPASKQVKQKP</sequence>
<dbReference type="RefSeq" id="WP_115781494.1">
    <property type="nucleotide sequence ID" value="NZ_BMHL01000003.1"/>
</dbReference>
<protein>
    <submittedName>
        <fullName evidence="2">Uncharacterized protein</fullName>
    </submittedName>
</protein>
<feature type="region of interest" description="Disordered" evidence="1">
    <location>
        <begin position="71"/>
        <end position="101"/>
    </location>
</feature>
<dbReference type="Proteomes" id="UP000602004">
    <property type="component" value="Unassembled WGS sequence"/>
</dbReference>
<proteinExistence type="predicted"/>
<keyword evidence="3" id="KW-1185">Reference proteome</keyword>
<organism evidence="2 3">
    <name type="scientific">Paraburkholderia caffeinilytica</name>
    <dbReference type="NCBI Taxonomy" id="1761016"/>
    <lineage>
        <taxon>Bacteria</taxon>
        <taxon>Pseudomonadati</taxon>
        <taxon>Pseudomonadota</taxon>
        <taxon>Betaproteobacteria</taxon>
        <taxon>Burkholderiales</taxon>
        <taxon>Burkholderiaceae</taxon>
        <taxon>Paraburkholderia</taxon>
    </lineage>
</organism>